<organism evidence="12 13">
    <name type="scientific">Euplotes crassus</name>
    <dbReference type="NCBI Taxonomy" id="5936"/>
    <lineage>
        <taxon>Eukaryota</taxon>
        <taxon>Sar</taxon>
        <taxon>Alveolata</taxon>
        <taxon>Ciliophora</taxon>
        <taxon>Intramacronucleata</taxon>
        <taxon>Spirotrichea</taxon>
        <taxon>Hypotrichia</taxon>
        <taxon>Euplotida</taxon>
        <taxon>Euplotidae</taxon>
        <taxon>Moneuplotes</taxon>
    </lineage>
</organism>
<dbReference type="EMBL" id="CAMPGE010016841">
    <property type="protein sequence ID" value="CAI2375374.1"/>
    <property type="molecule type" value="Genomic_DNA"/>
</dbReference>
<evidence type="ECO:0000256" key="5">
    <source>
        <dbReference type="ARBA" id="ARBA00022840"/>
    </source>
</evidence>
<dbReference type="PROSITE" id="PS50011">
    <property type="entry name" value="PROTEIN_KINASE_DOM"/>
    <property type="match status" value="1"/>
</dbReference>
<dbReference type="GO" id="GO:0005524">
    <property type="term" value="F:ATP binding"/>
    <property type="evidence" value="ECO:0007669"/>
    <property type="project" value="UniProtKB-UniRule"/>
</dbReference>
<comment type="subunit">
    <text evidence="6">May form a complex composed of at least the catalytic subunit CRK2 and a cyclin.</text>
</comment>
<feature type="binding site" evidence="10">
    <location>
        <position position="60"/>
    </location>
    <ligand>
        <name>ATP</name>
        <dbReference type="ChEBI" id="CHEBI:30616"/>
    </ligand>
</feature>
<evidence type="ECO:0000256" key="1">
    <source>
        <dbReference type="ARBA" id="ARBA00022527"/>
    </source>
</evidence>
<protein>
    <recommendedName>
        <fullName evidence="7">Cyclin-dependent kinase 2 homolog</fullName>
    </recommendedName>
    <alternativeName>
        <fullName evidence="8">Cell division control protein 2 homolog</fullName>
    </alternativeName>
    <alternativeName>
        <fullName evidence="9">cdc2-related kinase 2</fullName>
    </alternativeName>
</protein>
<dbReference type="Gene3D" id="3.30.200.20">
    <property type="entry name" value="Phosphorylase Kinase, domain 1"/>
    <property type="match status" value="1"/>
</dbReference>
<dbReference type="SUPFAM" id="SSF56112">
    <property type="entry name" value="Protein kinase-like (PK-like)"/>
    <property type="match status" value="1"/>
</dbReference>
<evidence type="ECO:0000256" key="7">
    <source>
        <dbReference type="ARBA" id="ARBA00039612"/>
    </source>
</evidence>
<evidence type="ECO:0000256" key="2">
    <source>
        <dbReference type="ARBA" id="ARBA00022679"/>
    </source>
</evidence>
<evidence type="ECO:0000256" key="6">
    <source>
        <dbReference type="ARBA" id="ARBA00038543"/>
    </source>
</evidence>
<evidence type="ECO:0000256" key="10">
    <source>
        <dbReference type="PROSITE-ProRule" id="PRU10141"/>
    </source>
</evidence>
<evidence type="ECO:0000256" key="8">
    <source>
        <dbReference type="ARBA" id="ARBA00041902"/>
    </source>
</evidence>
<keyword evidence="13" id="KW-1185">Reference proteome</keyword>
<accession>A0AAD1XMI3</accession>
<gene>
    <name evidence="12" type="ORF">ECRASSUSDP1_LOCUS16736</name>
</gene>
<dbReference type="Pfam" id="PF00069">
    <property type="entry name" value="Pkinase"/>
    <property type="match status" value="1"/>
</dbReference>
<keyword evidence="2" id="KW-0808">Transferase</keyword>
<comment type="caution">
    <text evidence="12">The sequence shown here is derived from an EMBL/GenBank/DDBJ whole genome shotgun (WGS) entry which is preliminary data.</text>
</comment>
<proteinExistence type="predicted"/>
<reference evidence="12" key="1">
    <citation type="submission" date="2023-07" db="EMBL/GenBank/DDBJ databases">
        <authorList>
            <consortium name="AG Swart"/>
            <person name="Singh M."/>
            <person name="Singh A."/>
            <person name="Seah K."/>
            <person name="Emmerich C."/>
        </authorList>
    </citation>
    <scope>NUCLEOTIDE SEQUENCE</scope>
    <source>
        <strain evidence="12">DP1</strain>
    </source>
</reference>
<keyword evidence="1" id="KW-0723">Serine/threonine-protein kinase</keyword>
<evidence type="ECO:0000256" key="3">
    <source>
        <dbReference type="ARBA" id="ARBA00022741"/>
    </source>
</evidence>
<evidence type="ECO:0000256" key="9">
    <source>
        <dbReference type="ARBA" id="ARBA00042858"/>
    </source>
</evidence>
<sequence>MEKNNPEEFKVPFSPLLIGRYKMIKKIGKGSYGSVYKVEDIKDRKTATTPDSPKKYFAVKKMKLPANRLKIQGIDFTTLREINILQEIKHENIIPLVDVFHINRSTFMVMELMKSDLSKLMFSRTITLTIPHIKCIMLQIFYGLKELHKNWIIHRDLTPNNLLISEDGVLKFSDFGLSRFFASNNRPMTQNVVTLHYRAPEILFGANYYGPQIDIFSAGCILGGLLLRGTLFCGRNDIDQMSQIFKIMGTPSEETWEGVTNLPHYVEFEETPPQSFRILFPGIDEDLANLLEGLLVLDPNKRLTVEQCINHPFFNKSPDSCDPDELPMDDIS</sequence>
<feature type="domain" description="Protein kinase" evidence="11">
    <location>
        <begin position="21"/>
        <end position="314"/>
    </location>
</feature>
<name>A0AAD1XMI3_EUPCR</name>
<dbReference type="InterPro" id="IPR000719">
    <property type="entry name" value="Prot_kinase_dom"/>
</dbReference>
<evidence type="ECO:0000313" key="12">
    <source>
        <dbReference type="EMBL" id="CAI2375374.1"/>
    </source>
</evidence>
<dbReference type="InterPro" id="IPR050108">
    <property type="entry name" value="CDK"/>
</dbReference>
<dbReference type="AlphaFoldDB" id="A0AAD1XMI3"/>
<dbReference type="GO" id="GO:0005634">
    <property type="term" value="C:nucleus"/>
    <property type="evidence" value="ECO:0007669"/>
    <property type="project" value="TreeGrafter"/>
</dbReference>
<evidence type="ECO:0000256" key="4">
    <source>
        <dbReference type="ARBA" id="ARBA00022777"/>
    </source>
</evidence>
<dbReference type="Proteomes" id="UP001295684">
    <property type="component" value="Unassembled WGS sequence"/>
</dbReference>
<dbReference type="FunFam" id="1.10.510.10:FF:000624">
    <property type="entry name" value="Mitogen-activated protein kinase"/>
    <property type="match status" value="1"/>
</dbReference>
<dbReference type="PANTHER" id="PTHR24056">
    <property type="entry name" value="CELL DIVISION PROTEIN KINASE"/>
    <property type="match status" value="1"/>
</dbReference>
<keyword evidence="3 10" id="KW-0547">Nucleotide-binding</keyword>
<dbReference type="PROSITE" id="PS00109">
    <property type="entry name" value="PROTEIN_KINASE_TYR"/>
    <property type="match status" value="1"/>
</dbReference>
<dbReference type="InterPro" id="IPR011009">
    <property type="entry name" value="Kinase-like_dom_sf"/>
</dbReference>
<dbReference type="Gene3D" id="1.10.510.10">
    <property type="entry name" value="Transferase(Phosphotransferase) domain 1"/>
    <property type="match status" value="1"/>
</dbReference>
<keyword evidence="5 10" id="KW-0067">ATP-binding</keyword>
<evidence type="ECO:0000313" key="13">
    <source>
        <dbReference type="Proteomes" id="UP001295684"/>
    </source>
</evidence>
<dbReference type="PROSITE" id="PS00107">
    <property type="entry name" value="PROTEIN_KINASE_ATP"/>
    <property type="match status" value="1"/>
</dbReference>
<dbReference type="InterPro" id="IPR008266">
    <property type="entry name" value="Tyr_kinase_AS"/>
</dbReference>
<dbReference type="InterPro" id="IPR017441">
    <property type="entry name" value="Protein_kinase_ATP_BS"/>
</dbReference>
<keyword evidence="4" id="KW-0418">Kinase</keyword>
<dbReference type="GO" id="GO:0004674">
    <property type="term" value="F:protein serine/threonine kinase activity"/>
    <property type="evidence" value="ECO:0007669"/>
    <property type="project" value="UniProtKB-KW"/>
</dbReference>
<evidence type="ECO:0000259" key="11">
    <source>
        <dbReference type="PROSITE" id="PS50011"/>
    </source>
</evidence>